<dbReference type="AlphaFoldDB" id="A0A2C9K4X0"/>
<feature type="binding site" evidence="5">
    <location>
        <position position="60"/>
    </location>
    <ligand>
        <name>ATP</name>
        <dbReference type="ChEBI" id="CHEBI:30616"/>
    </ligand>
</feature>
<evidence type="ECO:0000313" key="7">
    <source>
        <dbReference type="EnsemblMetazoa" id="BGLB013246-PB"/>
    </source>
</evidence>
<dbReference type="Gene3D" id="1.10.510.10">
    <property type="entry name" value="Transferase(Phosphotransferase) domain 1"/>
    <property type="match status" value="1"/>
</dbReference>
<organism evidence="7 8">
    <name type="scientific">Biomphalaria glabrata</name>
    <name type="common">Bloodfluke planorb</name>
    <name type="synonym">Freshwater snail</name>
    <dbReference type="NCBI Taxonomy" id="6526"/>
    <lineage>
        <taxon>Eukaryota</taxon>
        <taxon>Metazoa</taxon>
        <taxon>Spiralia</taxon>
        <taxon>Lophotrochozoa</taxon>
        <taxon>Mollusca</taxon>
        <taxon>Gastropoda</taxon>
        <taxon>Heterobranchia</taxon>
        <taxon>Euthyneura</taxon>
        <taxon>Panpulmonata</taxon>
        <taxon>Hygrophila</taxon>
        <taxon>Lymnaeoidea</taxon>
        <taxon>Planorbidae</taxon>
        <taxon>Biomphalaria</taxon>
    </lineage>
</organism>
<dbReference type="OrthoDB" id="541276at2759"/>
<dbReference type="Pfam" id="PF00069">
    <property type="entry name" value="Pkinase"/>
    <property type="match status" value="1"/>
</dbReference>
<dbReference type="GO" id="GO:0016020">
    <property type="term" value="C:membrane"/>
    <property type="evidence" value="ECO:0007669"/>
    <property type="project" value="TreeGrafter"/>
</dbReference>
<dbReference type="PROSITE" id="PS00107">
    <property type="entry name" value="PROTEIN_KINASE_ATP"/>
    <property type="match status" value="1"/>
</dbReference>
<dbReference type="GO" id="GO:0010506">
    <property type="term" value="P:regulation of autophagy"/>
    <property type="evidence" value="ECO:0007669"/>
    <property type="project" value="InterPro"/>
</dbReference>
<evidence type="ECO:0000256" key="2">
    <source>
        <dbReference type="ARBA" id="ARBA00022741"/>
    </source>
</evidence>
<dbReference type="InterPro" id="IPR017441">
    <property type="entry name" value="Protein_kinase_ATP_BS"/>
</dbReference>
<dbReference type="RefSeq" id="XP_013062059.2">
    <property type="nucleotide sequence ID" value="XM_013206605.2"/>
</dbReference>
<sequence>MFNLNVPSGQQEMDYITNPKKWSTFLSSNGYQKITCIGHGSFGDVYAVSSLDSGVDLAVKRMVSRNNITEDNTWLAESQALLKLDHENIVQLKEILITPKMACLVLELAPYGNLELLTERLDKRFDVSFVITAFQQTVSAVKCCHDNDIAHCDINPSNILVFSHHLVKLADFGLSFRCRDVSSGKEILCTDYLGHDSYIAPEVIKRQPFSAKPADIWSLGCLLFFMIAGKHPAKNTNSNELRACINEWMLAISTSDDSSKVSLSYLCHTDPELRPLISEVILMQPPRSEKSFRPRGSSISKTE</sequence>
<proteinExistence type="predicted"/>
<evidence type="ECO:0000256" key="3">
    <source>
        <dbReference type="ARBA" id="ARBA00022777"/>
    </source>
</evidence>
<dbReference type="VEuPathDB" id="VectorBase:BGLB013246"/>
<reference evidence="7" key="1">
    <citation type="submission" date="2020-05" db="UniProtKB">
        <authorList>
            <consortium name="EnsemblMetazoa"/>
        </authorList>
    </citation>
    <scope>IDENTIFICATION</scope>
    <source>
        <strain evidence="7">BB02</strain>
    </source>
</reference>
<dbReference type="EnsemblMetazoa" id="BGLB013246-RB">
    <property type="protein sequence ID" value="BGLB013246-PB"/>
    <property type="gene ID" value="BGLB013246"/>
</dbReference>
<keyword evidence="3" id="KW-0418">Kinase</keyword>
<dbReference type="PROSITE" id="PS50011">
    <property type="entry name" value="PROTEIN_KINASE_DOM"/>
    <property type="match status" value="1"/>
</dbReference>
<dbReference type="InterPro" id="IPR000719">
    <property type="entry name" value="Prot_kinase_dom"/>
</dbReference>
<keyword evidence="2 5" id="KW-0547">Nucleotide-binding</keyword>
<protein>
    <recommendedName>
        <fullName evidence="6">Protein kinase domain-containing protein</fullName>
    </recommendedName>
</protein>
<dbReference type="SUPFAM" id="SSF56112">
    <property type="entry name" value="Protein kinase-like (PK-like)"/>
    <property type="match status" value="1"/>
</dbReference>
<dbReference type="STRING" id="6526.A0A2C9K4X0"/>
<dbReference type="GO" id="GO:0005829">
    <property type="term" value="C:cytosol"/>
    <property type="evidence" value="ECO:0007669"/>
    <property type="project" value="TreeGrafter"/>
</dbReference>
<dbReference type="GO" id="GO:0005524">
    <property type="term" value="F:ATP binding"/>
    <property type="evidence" value="ECO:0007669"/>
    <property type="project" value="UniProtKB-UniRule"/>
</dbReference>
<dbReference type="GO" id="GO:0004674">
    <property type="term" value="F:protein serine/threonine kinase activity"/>
    <property type="evidence" value="ECO:0007669"/>
    <property type="project" value="InterPro"/>
</dbReference>
<dbReference type="PANTHER" id="PTHR24348">
    <property type="entry name" value="SERINE/THREONINE-PROTEIN KINASE UNC-51-RELATED"/>
    <property type="match status" value="1"/>
</dbReference>
<dbReference type="PANTHER" id="PTHR24348:SF22">
    <property type="entry name" value="NON-SPECIFIC SERINE_THREONINE PROTEIN KINASE"/>
    <property type="match status" value="1"/>
</dbReference>
<evidence type="ECO:0000256" key="1">
    <source>
        <dbReference type="ARBA" id="ARBA00022679"/>
    </source>
</evidence>
<keyword evidence="4 5" id="KW-0067">ATP-binding</keyword>
<dbReference type="VEuPathDB" id="VectorBase:BGLAX_034756"/>
<keyword evidence="1" id="KW-0808">Transferase</keyword>
<name>A0A2C9K4X0_BIOGL</name>
<evidence type="ECO:0000256" key="5">
    <source>
        <dbReference type="PROSITE-ProRule" id="PRU10141"/>
    </source>
</evidence>
<dbReference type="GO" id="GO:0000407">
    <property type="term" value="C:phagophore assembly site"/>
    <property type="evidence" value="ECO:0007669"/>
    <property type="project" value="TreeGrafter"/>
</dbReference>
<dbReference type="GO" id="GO:0000045">
    <property type="term" value="P:autophagosome assembly"/>
    <property type="evidence" value="ECO:0007669"/>
    <property type="project" value="TreeGrafter"/>
</dbReference>
<dbReference type="InterPro" id="IPR045269">
    <property type="entry name" value="Atg1-like"/>
</dbReference>
<feature type="domain" description="Protein kinase" evidence="6">
    <location>
        <begin position="31"/>
        <end position="287"/>
    </location>
</feature>
<gene>
    <name evidence="7" type="primary">106051427</name>
</gene>
<evidence type="ECO:0000313" key="8">
    <source>
        <dbReference type="Proteomes" id="UP000076420"/>
    </source>
</evidence>
<accession>A0A2C9K4X0</accession>
<dbReference type="Proteomes" id="UP000076420">
    <property type="component" value="Unassembled WGS sequence"/>
</dbReference>
<evidence type="ECO:0000259" key="6">
    <source>
        <dbReference type="PROSITE" id="PS50011"/>
    </source>
</evidence>
<evidence type="ECO:0000256" key="4">
    <source>
        <dbReference type="ARBA" id="ARBA00022840"/>
    </source>
</evidence>
<dbReference type="InterPro" id="IPR011009">
    <property type="entry name" value="Kinase-like_dom_sf"/>
</dbReference>
<dbReference type="KEGG" id="bgt:106051427"/>
<dbReference type="GO" id="GO:0005776">
    <property type="term" value="C:autophagosome"/>
    <property type="evidence" value="ECO:0007669"/>
    <property type="project" value="TreeGrafter"/>
</dbReference>